<dbReference type="InterPro" id="IPR050490">
    <property type="entry name" value="Bact_solute-bd_prot1"/>
</dbReference>
<dbReference type="AlphaFoldDB" id="A0A8J3FVH2"/>
<evidence type="ECO:0000256" key="1">
    <source>
        <dbReference type="SAM" id="SignalP"/>
    </source>
</evidence>
<feature type="chain" id="PRO_5035185556" evidence="1">
    <location>
        <begin position="22"/>
        <end position="450"/>
    </location>
</feature>
<sequence length="450" mass="49629">MTLNRLGRALVTTLLLTSALAGCGGGSGDDTDRIRVVYQRYGTGIQLDQHLQQVKKTFEQDNPGTEIELVPVVAPENEYLSKVQLMLRSPRTAPDVLYEDSYNVNADVAAGYLHPLDDQLHGWPEWNQFVETTKQAGRAVDGRIYGVPMGTDTRGLWFNKRLFTEAGLPTDWQPKTWAEVLDTARTIKEKHPDVIALDVPAGKPVGEAAAMQTMEMLLYGTPTADLYNEQSERWVAPSAGFTDALRFVREVFREGLGPTPAQVADPQYSKSTKEELTRDGKIAIRLDGSWLPGNWIPGGMVEWPDWVEVMGMAPMPTQHGQPPGKVSLSGGWVLSISAHSQNKHGAFAFLTKALDREGSLAYAIAASQLPVRRDVAGDPKLAERNPSTAFWAGLLDITRYRPTLVEYPKVSEEIQVAMDRVVNGADPEQAGREWAVRVRQVVGPDRVEEG</sequence>
<dbReference type="PANTHER" id="PTHR43649:SF14">
    <property type="entry name" value="BLR3389 PROTEIN"/>
    <property type="match status" value="1"/>
</dbReference>
<dbReference type="PROSITE" id="PS51257">
    <property type="entry name" value="PROKAR_LIPOPROTEIN"/>
    <property type="match status" value="1"/>
</dbReference>
<protein>
    <submittedName>
        <fullName evidence="2">Sugar ABC transporter substrate-binding protein</fullName>
    </submittedName>
</protein>
<evidence type="ECO:0000313" key="3">
    <source>
        <dbReference type="Proteomes" id="UP000637578"/>
    </source>
</evidence>
<keyword evidence="1" id="KW-0732">Signal</keyword>
<dbReference type="Pfam" id="PF01547">
    <property type="entry name" value="SBP_bac_1"/>
    <property type="match status" value="1"/>
</dbReference>
<reference evidence="2" key="2">
    <citation type="submission" date="2020-09" db="EMBL/GenBank/DDBJ databases">
        <authorList>
            <person name="Sun Q."/>
            <person name="Zhou Y."/>
        </authorList>
    </citation>
    <scope>NUCLEOTIDE SEQUENCE</scope>
    <source>
        <strain evidence="2">CGMCC 4.5737</strain>
    </source>
</reference>
<organism evidence="2 3">
    <name type="scientific">Longimycelium tulufanense</name>
    <dbReference type="NCBI Taxonomy" id="907463"/>
    <lineage>
        <taxon>Bacteria</taxon>
        <taxon>Bacillati</taxon>
        <taxon>Actinomycetota</taxon>
        <taxon>Actinomycetes</taxon>
        <taxon>Pseudonocardiales</taxon>
        <taxon>Pseudonocardiaceae</taxon>
        <taxon>Longimycelium</taxon>
    </lineage>
</organism>
<dbReference type="Proteomes" id="UP000637578">
    <property type="component" value="Unassembled WGS sequence"/>
</dbReference>
<gene>
    <name evidence="2" type="ORF">GCM10012275_31430</name>
</gene>
<feature type="signal peptide" evidence="1">
    <location>
        <begin position="1"/>
        <end position="21"/>
    </location>
</feature>
<accession>A0A8J3FVH2</accession>
<reference evidence="2" key="1">
    <citation type="journal article" date="2014" name="Int. J. Syst. Evol. Microbiol.">
        <title>Complete genome sequence of Corynebacterium casei LMG S-19264T (=DSM 44701T), isolated from a smear-ripened cheese.</title>
        <authorList>
            <consortium name="US DOE Joint Genome Institute (JGI-PGF)"/>
            <person name="Walter F."/>
            <person name="Albersmeier A."/>
            <person name="Kalinowski J."/>
            <person name="Ruckert C."/>
        </authorList>
    </citation>
    <scope>NUCLEOTIDE SEQUENCE</scope>
    <source>
        <strain evidence="2">CGMCC 4.5737</strain>
    </source>
</reference>
<dbReference type="PANTHER" id="PTHR43649">
    <property type="entry name" value="ARABINOSE-BINDING PROTEIN-RELATED"/>
    <property type="match status" value="1"/>
</dbReference>
<dbReference type="RefSeq" id="WP_189058334.1">
    <property type="nucleotide sequence ID" value="NZ_BMMK01000013.1"/>
</dbReference>
<name>A0A8J3FVH2_9PSEU</name>
<evidence type="ECO:0000313" key="2">
    <source>
        <dbReference type="EMBL" id="GGM57951.1"/>
    </source>
</evidence>
<dbReference type="EMBL" id="BMMK01000013">
    <property type="protein sequence ID" value="GGM57951.1"/>
    <property type="molecule type" value="Genomic_DNA"/>
</dbReference>
<dbReference type="Gene3D" id="3.40.190.10">
    <property type="entry name" value="Periplasmic binding protein-like II"/>
    <property type="match status" value="2"/>
</dbReference>
<dbReference type="SUPFAM" id="SSF53850">
    <property type="entry name" value="Periplasmic binding protein-like II"/>
    <property type="match status" value="1"/>
</dbReference>
<comment type="caution">
    <text evidence="2">The sequence shown here is derived from an EMBL/GenBank/DDBJ whole genome shotgun (WGS) entry which is preliminary data.</text>
</comment>
<dbReference type="InterPro" id="IPR006059">
    <property type="entry name" value="SBP"/>
</dbReference>
<proteinExistence type="predicted"/>
<keyword evidence="3" id="KW-1185">Reference proteome</keyword>